<organism evidence="1 2">
    <name type="scientific">Prosthecobacter vanneervenii</name>
    <dbReference type="NCBI Taxonomy" id="48466"/>
    <lineage>
        <taxon>Bacteria</taxon>
        <taxon>Pseudomonadati</taxon>
        <taxon>Verrucomicrobiota</taxon>
        <taxon>Verrucomicrobiia</taxon>
        <taxon>Verrucomicrobiales</taxon>
        <taxon>Verrucomicrobiaceae</taxon>
        <taxon>Prosthecobacter</taxon>
    </lineage>
</organism>
<dbReference type="SUPFAM" id="SSF100950">
    <property type="entry name" value="NagB/RpiA/CoA transferase-like"/>
    <property type="match status" value="1"/>
</dbReference>
<dbReference type="GO" id="GO:0004342">
    <property type="term" value="F:glucosamine-6-phosphate deaminase activity"/>
    <property type="evidence" value="ECO:0007669"/>
    <property type="project" value="UniProtKB-EC"/>
</dbReference>
<comment type="caution">
    <text evidence="1">The sequence shown here is derived from an EMBL/GenBank/DDBJ whole genome shotgun (WGS) entry which is preliminary data.</text>
</comment>
<evidence type="ECO:0000313" key="2">
    <source>
        <dbReference type="Proteomes" id="UP000590740"/>
    </source>
</evidence>
<dbReference type="EC" id="3.5.99.6" evidence="1"/>
<name>A0A7W7YC40_9BACT</name>
<keyword evidence="1" id="KW-0378">Hydrolase</keyword>
<evidence type="ECO:0000313" key="1">
    <source>
        <dbReference type="EMBL" id="MBB5033434.1"/>
    </source>
</evidence>
<dbReference type="Gene3D" id="3.40.50.1360">
    <property type="match status" value="1"/>
</dbReference>
<reference evidence="1 2" key="1">
    <citation type="submission" date="2020-08" db="EMBL/GenBank/DDBJ databases">
        <title>Genomic Encyclopedia of Type Strains, Phase IV (KMG-IV): sequencing the most valuable type-strain genomes for metagenomic binning, comparative biology and taxonomic classification.</title>
        <authorList>
            <person name="Goeker M."/>
        </authorList>
    </citation>
    <scope>NUCLEOTIDE SEQUENCE [LARGE SCALE GENOMIC DNA]</scope>
    <source>
        <strain evidence="1 2">DSM 12252</strain>
    </source>
</reference>
<sequence length="312" mass="35431">MPRQISHIAPEWWDYTTLDNELIEDAARLTERDLRQLSRPGFKVVMYDALEDFYLAEALEYIHAWRQATPDNPAGICGPVGPTEQLPMVARLINDLGISIKDGHFWGMSEWYDEHTKKEVTLEHPLSFEKVNRDLCFDRLQRKLCMPDTQLHFPKADTAAYIKSWQSGVRCVVMQGGQGESKHWAFNEPPRRAGKFKNEPPVPAEYRKLTTRLVDLHPVSLMQTARTSAGGNINLVPQKALTVGPKETWMAEKVSIWLAGQHDNALGQRLSALMISKRITDAAVPMSLLADHPNVQFNYYRGALGECVVEEH</sequence>
<accession>A0A7W7YC40</accession>
<proteinExistence type="predicted"/>
<dbReference type="Proteomes" id="UP000590740">
    <property type="component" value="Unassembled WGS sequence"/>
</dbReference>
<dbReference type="RefSeq" id="WP_184340364.1">
    <property type="nucleotide sequence ID" value="NZ_JACHIG010000006.1"/>
</dbReference>
<gene>
    <name evidence="1" type="ORF">HNQ65_003022</name>
</gene>
<keyword evidence="2" id="KW-1185">Reference proteome</keyword>
<dbReference type="AlphaFoldDB" id="A0A7W7YC40"/>
<dbReference type="InterPro" id="IPR037171">
    <property type="entry name" value="NagB/RpiA_transferase-like"/>
</dbReference>
<protein>
    <submittedName>
        <fullName evidence="1">Glucosamine-6-phosphate deaminase</fullName>
        <ecNumber evidence="1">3.5.99.6</ecNumber>
    </submittedName>
</protein>
<dbReference type="EMBL" id="JACHIG010000006">
    <property type="protein sequence ID" value="MBB5033434.1"/>
    <property type="molecule type" value="Genomic_DNA"/>
</dbReference>